<proteinExistence type="predicted"/>
<evidence type="ECO:0000313" key="2">
    <source>
        <dbReference type="Proteomes" id="UP000295689"/>
    </source>
</evidence>
<evidence type="ECO:0000313" key="1">
    <source>
        <dbReference type="EMBL" id="TCN26315.1"/>
    </source>
</evidence>
<dbReference type="EMBL" id="SLVV01000004">
    <property type="protein sequence ID" value="TCN26315.1"/>
    <property type="molecule type" value="Genomic_DNA"/>
</dbReference>
<reference evidence="1 2" key="1">
    <citation type="journal article" date="2015" name="Stand. Genomic Sci.">
        <title>Genomic Encyclopedia of Bacterial and Archaeal Type Strains, Phase III: the genomes of soil and plant-associated and newly described type strains.</title>
        <authorList>
            <person name="Whitman W.B."/>
            <person name="Woyke T."/>
            <person name="Klenk H.P."/>
            <person name="Zhou Y."/>
            <person name="Lilburn T.G."/>
            <person name="Beck B.J."/>
            <person name="De Vos P."/>
            <person name="Vandamme P."/>
            <person name="Eisen J.A."/>
            <person name="Garrity G."/>
            <person name="Hugenholtz P."/>
            <person name="Kyrpides N.C."/>
        </authorList>
    </citation>
    <scope>NUCLEOTIDE SEQUENCE [LARGE SCALE GENOMIC DNA]</scope>
    <source>
        <strain evidence="1 2">CV53</strain>
    </source>
</reference>
<gene>
    <name evidence="1" type="ORF">EV146_104428</name>
</gene>
<comment type="caution">
    <text evidence="1">The sequence shown here is derived from an EMBL/GenBank/DDBJ whole genome shotgun (WGS) entry which is preliminary data.</text>
</comment>
<keyword evidence="2" id="KW-1185">Reference proteome</keyword>
<dbReference type="Proteomes" id="UP000295689">
    <property type="component" value="Unassembled WGS sequence"/>
</dbReference>
<dbReference type="RefSeq" id="WP_132004766.1">
    <property type="nucleotide sequence ID" value="NZ_JABUHM010000015.1"/>
</dbReference>
<dbReference type="AlphaFoldDB" id="A0A4R2BIA6"/>
<protein>
    <submittedName>
        <fullName evidence="1">Competence protein ComK</fullName>
    </submittedName>
</protein>
<accession>A0A4R2BIA6</accession>
<organism evidence="1 2">
    <name type="scientific">Mesobacillus foraminis</name>
    <dbReference type="NCBI Taxonomy" id="279826"/>
    <lineage>
        <taxon>Bacteria</taxon>
        <taxon>Bacillati</taxon>
        <taxon>Bacillota</taxon>
        <taxon>Bacilli</taxon>
        <taxon>Bacillales</taxon>
        <taxon>Bacillaceae</taxon>
        <taxon>Mesobacillus</taxon>
    </lineage>
</organism>
<dbReference type="GO" id="GO:0030420">
    <property type="term" value="P:establishment of competence for transformation"/>
    <property type="evidence" value="ECO:0007669"/>
    <property type="project" value="InterPro"/>
</dbReference>
<dbReference type="Pfam" id="PF06338">
    <property type="entry name" value="ComK"/>
    <property type="match status" value="1"/>
</dbReference>
<sequence>MLTHYIIKQKTELVTGEFDEYGKLCTRVIEGNMPLLVDLPPIKVLIESTNYYGNNLKGAIEGAKSILGNIHLCPFMVCQDLDICLFPHKSSVHHDCIWFNHEHVLNTRSQGRYTIVELRNGNSLKLKTRQSSFNSKKQKAGDLRRILTERVLSGGNLKYVASEQYGICKETGKLIFDKKN</sequence>
<dbReference type="InterPro" id="IPR010461">
    <property type="entry name" value="ComK"/>
</dbReference>
<name>A0A4R2BIA6_9BACI</name>